<accession>A0ABT8YRU0</accession>
<protein>
    <submittedName>
        <fullName evidence="1">Uncharacterized protein</fullName>
    </submittedName>
</protein>
<reference evidence="1" key="1">
    <citation type="journal article" date="2015" name="Int. J. Syst. Evol. Microbiol.">
        <title>Rhizobium alvei sp. nov., isolated from a freshwater river.</title>
        <authorList>
            <person name="Sheu S.Y."/>
            <person name="Huang H.W."/>
            <person name="Young C.C."/>
            <person name="Chen W.M."/>
        </authorList>
    </citation>
    <scope>NUCLEOTIDE SEQUENCE</scope>
    <source>
        <strain evidence="1">TNR-22</strain>
    </source>
</reference>
<comment type="caution">
    <text evidence="1">The sequence shown here is derived from an EMBL/GenBank/DDBJ whole genome shotgun (WGS) entry which is preliminary data.</text>
</comment>
<reference evidence="1" key="2">
    <citation type="submission" date="2023-07" db="EMBL/GenBank/DDBJ databases">
        <authorList>
            <person name="Shen H."/>
        </authorList>
    </citation>
    <scope>NUCLEOTIDE SEQUENCE</scope>
    <source>
        <strain evidence="1">TNR-22</strain>
    </source>
</reference>
<proteinExistence type="predicted"/>
<keyword evidence="2" id="KW-1185">Reference proteome</keyword>
<gene>
    <name evidence="1" type="ORF">Q4481_18700</name>
</gene>
<dbReference type="Gene3D" id="3.40.225.10">
    <property type="entry name" value="Class II aldolase/adducin N-terminal domain"/>
    <property type="match status" value="1"/>
</dbReference>
<dbReference type="RefSeq" id="WP_304377921.1">
    <property type="nucleotide sequence ID" value="NZ_JAUOZU010000014.1"/>
</dbReference>
<evidence type="ECO:0000313" key="1">
    <source>
        <dbReference type="EMBL" id="MDO6965994.1"/>
    </source>
</evidence>
<sequence length="232" mass="25316">MRSTVSKTSSSWCDMGNPVDKASIEASLGLAAARLNGKGLLKPGDTLSQRIPEENAFVTVTIRAGQDVPDLFAWASLSGTPQGLHHRIYAARPDVGSIAAGSFTWMSALRRLDMSLPPVFDEQVRHLGVEGKRIGMRSTDDLQASLFANGANAYCLDDLSLCFGMGLERLLLNIEILEKCAECFVLAQAAARRVKTIPWLIRFIANGRLVKDRKDAAARHLRGERSIMKAGY</sequence>
<dbReference type="Proteomes" id="UP001174932">
    <property type="component" value="Unassembled WGS sequence"/>
</dbReference>
<name>A0ABT8YRU0_9HYPH</name>
<organism evidence="1 2">
    <name type="scientific">Rhizobium alvei</name>
    <dbReference type="NCBI Taxonomy" id="1132659"/>
    <lineage>
        <taxon>Bacteria</taxon>
        <taxon>Pseudomonadati</taxon>
        <taxon>Pseudomonadota</taxon>
        <taxon>Alphaproteobacteria</taxon>
        <taxon>Hyphomicrobiales</taxon>
        <taxon>Rhizobiaceae</taxon>
        <taxon>Rhizobium/Agrobacterium group</taxon>
        <taxon>Rhizobium</taxon>
    </lineage>
</organism>
<dbReference type="InterPro" id="IPR036409">
    <property type="entry name" value="Aldolase_II/adducin_N_sf"/>
</dbReference>
<evidence type="ECO:0000313" key="2">
    <source>
        <dbReference type="Proteomes" id="UP001174932"/>
    </source>
</evidence>
<dbReference type="EMBL" id="JAUOZU010000014">
    <property type="protein sequence ID" value="MDO6965994.1"/>
    <property type="molecule type" value="Genomic_DNA"/>
</dbReference>